<dbReference type="GO" id="GO:0042907">
    <property type="term" value="F:xanthine transmembrane transporter activity"/>
    <property type="evidence" value="ECO:0007669"/>
    <property type="project" value="TreeGrafter"/>
</dbReference>
<keyword evidence="6 7" id="KW-0472">Membrane</keyword>
<evidence type="ECO:0000256" key="7">
    <source>
        <dbReference type="SAM" id="Phobius"/>
    </source>
</evidence>
<feature type="transmembrane region" description="Helical" evidence="7">
    <location>
        <begin position="123"/>
        <end position="141"/>
    </location>
</feature>
<proteinExistence type="inferred from homology"/>
<dbReference type="PROSITE" id="PS01116">
    <property type="entry name" value="XANTH_URACIL_PERMASE"/>
    <property type="match status" value="1"/>
</dbReference>
<evidence type="ECO:0000313" key="8">
    <source>
        <dbReference type="EMBL" id="KAK2616673.1"/>
    </source>
</evidence>
<protein>
    <recommendedName>
        <fullName evidence="10">Purine permease</fullName>
    </recommendedName>
</protein>
<name>A0AAJ0G423_9HYPO</name>
<feature type="transmembrane region" description="Helical" evidence="7">
    <location>
        <begin position="87"/>
        <end position="111"/>
    </location>
</feature>
<dbReference type="GO" id="GO:0000324">
    <property type="term" value="C:fungal-type vacuole"/>
    <property type="evidence" value="ECO:0007669"/>
    <property type="project" value="TreeGrafter"/>
</dbReference>
<feature type="transmembrane region" description="Helical" evidence="7">
    <location>
        <begin position="351"/>
        <end position="373"/>
    </location>
</feature>
<feature type="transmembrane region" description="Helical" evidence="7">
    <location>
        <begin position="438"/>
        <end position="459"/>
    </location>
</feature>
<dbReference type="InterPro" id="IPR006042">
    <property type="entry name" value="Xan_ur_permease"/>
</dbReference>
<dbReference type="Proteomes" id="UP001251528">
    <property type="component" value="Unassembled WGS sequence"/>
</dbReference>
<comment type="subcellular location">
    <subcellularLocation>
        <location evidence="1">Membrane</location>
        <topology evidence="1">Multi-pass membrane protein</topology>
    </subcellularLocation>
</comment>
<dbReference type="AlphaFoldDB" id="A0AAJ0G423"/>
<sequence length="575" mass="61680">MAHPADIKTPSTPSVIHPASTDTQVCHPLQLTLRERAARFSSCILSKDAWLGDYDYWYLATPNIYPFNRKYKDSAIPFYGLHDRVPILLTLLLGFQHALTMVGSIVSPPLALAVGAFHLEADQVAYLIAACFITTGIATALQVTRLHIRGTPFYVGTGLLSVVGPTFDIIPIAFAYTNMRYQNGTCPVAEDGTRLPCPEAWGSLLGTILCTAWVQIAMSMVPPNILNRAFPKVVTGSLLLLLGVYLVRNGMNNWAGSVNCSNGQGFYALCPNIDAPNALPWAHPRLIGLGFSVFFSIVIIEQFGSPLMRSAAIVLGLGVGCAISAATGYWSPENINNAPYATFLWRHTFHLSVDGALVLPLVVLFIVQGIACMPDILATAEISGLNIEGTEFNSRIQGGILCDGIGSLLSAFGTALPMVAQAGNNGTIVVTGCASRRAGWAASGFLILMGIIGKFGAIFTAMPASVLGGMQVFLFSTIAVAGIRVLGMVDFTRRNRFILIVALAFGFIDIVTPTWFDQVISYQGSNVALQGLLQSIQLIITTPFIIAAVLGVFLNLVLPIEKAMMDDMLLKTTEN</sequence>
<keyword evidence="9" id="KW-1185">Reference proteome</keyword>
<dbReference type="InterPro" id="IPR006043">
    <property type="entry name" value="NCS2"/>
</dbReference>
<feature type="transmembrane region" description="Helical" evidence="7">
    <location>
        <begin position="465"/>
        <end position="485"/>
    </location>
</feature>
<evidence type="ECO:0000256" key="6">
    <source>
        <dbReference type="ARBA" id="ARBA00023136"/>
    </source>
</evidence>
<dbReference type="PANTHER" id="PTHR42810">
    <property type="entry name" value="PURINE PERMEASE C1399.01C-RELATED"/>
    <property type="match status" value="1"/>
</dbReference>
<feature type="transmembrane region" description="Helical" evidence="7">
    <location>
        <begin position="312"/>
        <end position="331"/>
    </location>
</feature>
<comment type="similarity">
    <text evidence="2">Belongs to the nucleobase:cation symporter-2 (NCS2) (TC 2.A.40) family.</text>
</comment>
<feature type="transmembrane region" description="Helical" evidence="7">
    <location>
        <begin position="536"/>
        <end position="558"/>
    </location>
</feature>
<feature type="transmembrane region" description="Helical" evidence="7">
    <location>
        <begin position="153"/>
        <end position="174"/>
    </location>
</feature>
<evidence type="ECO:0008006" key="10">
    <source>
        <dbReference type="Google" id="ProtNLM"/>
    </source>
</evidence>
<gene>
    <name evidence="8" type="ORF">QQS21_000496</name>
</gene>
<dbReference type="NCBIfam" id="TIGR00801">
    <property type="entry name" value="ncs2"/>
    <property type="match status" value="1"/>
</dbReference>
<feature type="transmembrane region" description="Helical" evidence="7">
    <location>
        <begin position="497"/>
        <end position="516"/>
    </location>
</feature>
<comment type="caution">
    <text evidence="8">The sequence shown here is derived from an EMBL/GenBank/DDBJ whole genome shotgun (WGS) entry which is preliminary data.</text>
</comment>
<evidence type="ECO:0000256" key="2">
    <source>
        <dbReference type="ARBA" id="ARBA00008821"/>
    </source>
</evidence>
<evidence type="ECO:0000256" key="1">
    <source>
        <dbReference type="ARBA" id="ARBA00004141"/>
    </source>
</evidence>
<feature type="transmembrane region" description="Helical" evidence="7">
    <location>
        <begin position="281"/>
        <end position="300"/>
    </location>
</feature>
<dbReference type="EMBL" id="JASWJB010000004">
    <property type="protein sequence ID" value="KAK2616673.1"/>
    <property type="molecule type" value="Genomic_DNA"/>
</dbReference>
<reference evidence="8" key="1">
    <citation type="submission" date="2023-06" db="EMBL/GenBank/DDBJ databases">
        <title>Conoideocrella luteorostrata (Hypocreales: Clavicipitaceae), a potential biocontrol fungus for elongate hemlock scale in United States Christmas tree production areas.</title>
        <authorList>
            <person name="Barrett H."/>
            <person name="Lovett B."/>
            <person name="Macias A.M."/>
            <person name="Stajich J.E."/>
            <person name="Kasson M.T."/>
        </authorList>
    </citation>
    <scope>NUCLEOTIDE SEQUENCE</scope>
    <source>
        <strain evidence="8">ARSEF 14590</strain>
    </source>
</reference>
<evidence type="ECO:0000313" key="9">
    <source>
        <dbReference type="Proteomes" id="UP001251528"/>
    </source>
</evidence>
<evidence type="ECO:0000256" key="5">
    <source>
        <dbReference type="ARBA" id="ARBA00022989"/>
    </source>
</evidence>
<feature type="transmembrane region" description="Helical" evidence="7">
    <location>
        <begin position="229"/>
        <end position="247"/>
    </location>
</feature>
<organism evidence="8 9">
    <name type="scientific">Conoideocrella luteorostrata</name>
    <dbReference type="NCBI Taxonomy" id="1105319"/>
    <lineage>
        <taxon>Eukaryota</taxon>
        <taxon>Fungi</taxon>
        <taxon>Dikarya</taxon>
        <taxon>Ascomycota</taxon>
        <taxon>Pezizomycotina</taxon>
        <taxon>Sordariomycetes</taxon>
        <taxon>Hypocreomycetidae</taxon>
        <taxon>Hypocreales</taxon>
        <taxon>Clavicipitaceae</taxon>
        <taxon>Conoideocrella</taxon>
    </lineage>
</organism>
<keyword evidence="3" id="KW-0813">Transport</keyword>
<keyword evidence="5 7" id="KW-1133">Transmembrane helix</keyword>
<evidence type="ECO:0000256" key="4">
    <source>
        <dbReference type="ARBA" id="ARBA00022692"/>
    </source>
</evidence>
<dbReference type="PANTHER" id="PTHR42810:SF2">
    <property type="entry name" value="PURINE PERMEASE C1399.01C-RELATED"/>
    <property type="match status" value="1"/>
</dbReference>
<evidence type="ECO:0000256" key="3">
    <source>
        <dbReference type="ARBA" id="ARBA00022448"/>
    </source>
</evidence>
<dbReference type="GO" id="GO:0005886">
    <property type="term" value="C:plasma membrane"/>
    <property type="evidence" value="ECO:0007669"/>
    <property type="project" value="TreeGrafter"/>
</dbReference>
<accession>A0AAJ0G423</accession>
<dbReference type="Pfam" id="PF00860">
    <property type="entry name" value="Xan_ur_permease"/>
    <property type="match status" value="1"/>
</dbReference>
<keyword evidence="4 7" id="KW-0812">Transmembrane</keyword>